<evidence type="ECO:0000256" key="5">
    <source>
        <dbReference type="ARBA" id="ARBA00023315"/>
    </source>
</evidence>
<keyword evidence="2" id="KW-0444">Lipid biosynthesis</keyword>
<protein>
    <submittedName>
        <fullName evidence="7">1-acyl-sn-glycerol-3-phosphate acyltransferase</fullName>
        <ecNumber evidence="7">2.3.1.51</ecNumber>
    </submittedName>
</protein>
<dbReference type="PANTHER" id="PTHR10434">
    <property type="entry name" value="1-ACYL-SN-GLYCEROL-3-PHOSPHATE ACYLTRANSFERASE"/>
    <property type="match status" value="1"/>
</dbReference>
<name>A0ABU2CCY5_9BURK</name>
<dbReference type="EC" id="2.3.1.51" evidence="7"/>
<dbReference type="InterPro" id="IPR002123">
    <property type="entry name" value="Plipid/glycerol_acylTrfase"/>
</dbReference>
<proteinExistence type="predicted"/>
<feature type="domain" description="Phospholipid/glycerol acyltransferase" evidence="6">
    <location>
        <begin position="66"/>
        <end position="178"/>
    </location>
</feature>
<dbReference type="Proteomes" id="UP001180487">
    <property type="component" value="Unassembled WGS sequence"/>
</dbReference>
<comment type="pathway">
    <text evidence="1">Lipid metabolism.</text>
</comment>
<evidence type="ECO:0000256" key="3">
    <source>
        <dbReference type="ARBA" id="ARBA00022679"/>
    </source>
</evidence>
<dbReference type="Pfam" id="PF01553">
    <property type="entry name" value="Acyltransferase"/>
    <property type="match status" value="1"/>
</dbReference>
<evidence type="ECO:0000256" key="4">
    <source>
        <dbReference type="ARBA" id="ARBA00023098"/>
    </source>
</evidence>
<evidence type="ECO:0000256" key="1">
    <source>
        <dbReference type="ARBA" id="ARBA00005189"/>
    </source>
</evidence>
<dbReference type="CDD" id="cd07989">
    <property type="entry name" value="LPLAT_AGPAT-like"/>
    <property type="match status" value="1"/>
</dbReference>
<keyword evidence="4" id="KW-0443">Lipid metabolism</keyword>
<sequence>MRLFRVLAKLLHLLLHIATGWWTIRRHFPQMDNAERGGQVQAWSQQLLRVLGIRLRVSGAPSQGPLLLVANHISWLDIAVIHAAGYCRFVSKADVKHWPVVGTLATASGTLYIERESRRDAMRVVHHMVESLRAGDVIAVFPEGTTGDGRSLLPFHANLLQAAISANVPVQPLALRFVDVHTGALHFAPSFVGDETLLGSLWRTLSAANLGADVLYGTAEHAQGRDRRTWAQDLHAQVQALRNPPLPASSATE</sequence>
<dbReference type="RefSeq" id="WP_310375669.1">
    <property type="nucleotide sequence ID" value="NZ_JAVDXT010000004.1"/>
</dbReference>
<dbReference type="PANTHER" id="PTHR10434:SF64">
    <property type="entry name" value="1-ACYL-SN-GLYCEROL-3-PHOSPHATE ACYLTRANSFERASE-RELATED"/>
    <property type="match status" value="1"/>
</dbReference>
<evidence type="ECO:0000259" key="6">
    <source>
        <dbReference type="SMART" id="SM00563"/>
    </source>
</evidence>
<dbReference type="SMART" id="SM00563">
    <property type="entry name" value="PlsC"/>
    <property type="match status" value="1"/>
</dbReference>
<dbReference type="EMBL" id="JAVDXT010000004">
    <property type="protein sequence ID" value="MDR7379205.1"/>
    <property type="molecule type" value="Genomic_DNA"/>
</dbReference>
<evidence type="ECO:0000313" key="7">
    <source>
        <dbReference type="EMBL" id="MDR7379205.1"/>
    </source>
</evidence>
<reference evidence="7 8" key="1">
    <citation type="submission" date="2023-07" db="EMBL/GenBank/DDBJ databases">
        <title>Sorghum-associated microbial communities from plants grown in Nebraska, USA.</title>
        <authorList>
            <person name="Schachtman D."/>
        </authorList>
    </citation>
    <scope>NUCLEOTIDE SEQUENCE [LARGE SCALE GENOMIC DNA]</scope>
    <source>
        <strain evidence="7 8">BE313</strain>
    </source>
</reference>
<evidence type="ECO:0000313" key="8">
    <source>
        <dbReference type="Proteomes" id="UP001180487"/>
    </source>
</evidence>
<gene>
    <name evidence="7" type="ORF">J2X19_003899</name>
</gene>
<keyword evidence="3 7" id="KW-0808">Transferase</keyword>
<evidence type="ECO:0000256" key="2">
    <source>
        <dbReference type="ARBA" id="ARBA00022516"/>
    </source>
</evidence>
<dbReference type="SUPFAM" id="SSF69593">
    <property type="entry name" value="Glycerol-3-phosphate (1)-acyltransferase"/>
    <property type="match status" value="1"/>
</dbReference>
<organism evidence="7 8">
    <name type="scientific">Rhodoferax ferrireducens</name>
    <dbReference type="NCBI Taxonomy" id="192843"/>
    <lineage>
        <taxon>Bacteria</taxon>
        <taxon>Pseudomonadati</taxon>
        <taxon>Pseudomonadota</taxon>
        <taxon>Betaproteobacteria</taxon>
        <taxon>Burkholderiales</taxon>
        <taxon>Comamonadaceae</taxon>
        <taxon>Rhodoferax</taxon>
    </lineage>
</organism>
<accession>A0ABU2CCY5</accession>
<dbReference type="GO" id="GO:0003841">
    <property type="term" value="F:1-acylglycerol-3-phosphate O-acyltransferase activity"/>
    <property type="evidence" value="ECO:0007669"/>
    <property type="project" value="UniProtKB-EC"/>
</dbReference>
<keyword evidence="8" id="KW-1185">Reference proteome</keyword>
<keyword evidence="5 7" id="KW-0012">Acyltransferase</keyword>
<comment type="caution">
    <text evidence="7">The sequence shown here is derived from an EMBL/GenBank/DDBJ whole genome shotgun (WGS) entry which is preliminary data.</text>
</comment>